<protein>
    <submittedName>
        <fullName evidence="3">Cytochrome C oxidase Cbb3</fullName>
    </submittedName>
</protein>
<dbReference type="RefSeq" id="WP_109015692.1">
    <property type="nucleotide sequence ID" value="NZ_BDOQ01000008.1"/>
</dbReference>
<reference evidence="3 4" key="1">
    <citation type="journal article" date="2018" name="Environ. Microbiol.">
        <title>Isolation and genomic characterization of Novimethylophilus kurashikiensis gen. nov. sp. nov., a new lanthanide-dependent methylotrophic species of Methylophilaceae.</title>
        <authorList>
            <person name="Lv H."/>
            <person name="Sahin N."/>
            <person name="Tani A."/>
        </authorList>
    </citation>
    <scope>NUCLEOTIDE SEQUENCE [LARGE SCALE GENOMIC DNA]</scope>
    <source>
        <strain evidence="3 4">La2-4</strain>
    </source>
</reference>
<organism evidence="3 4">
    <name type="scientific">Novimethylophilus kurashikiensis</name>
    <dbReference type="NCBI Taxonomy" id="1825523"/>
    <lineage>
        <taxon>Bacteria</taxon>
        <taxon>Pseudomonadati</taxon>
        <taxon>Pseudomonadota</taxon>
        <taxon>Betaproteobacteria</taxon>
        <taxon>Nitrosomonadales</taxon>
        <taxon>Methylophilaceae</taxon>
        <taxon>Novimethylophilus</taxon>
    </lineage>
</organism>
<evidence type="ECO:0000313" key="4">
    <source>
        <dbReference type="Proteomes" id="UP000245081"/>
    </source>
</evidence>
<dbReference type="OrthoDB" id="8950340at2"/>
<dbReference type="GO" id="GO:0006270">
    <property type="term" value="P:DNA replication initiation"/>
    <property type="evidence" value="ECO:0007669"/>
    <property type="project" value="InterPro"/>
</dbReference>
<evidence type="ECO:0000256" key="1">
    <source>
        <dbReference type="ARBA" id="ARBA00038283"/>
    </source>
</evidence>
<keyword evidence="4" id="KW-1185">Reference proteome</keyword>
<comment type="caution">
    <text evidence="3">The sequence shown here is derived from an EMBL/GenBank/DDBJ whole genome shotgun (WGS) entry which is preliminary data.</text>
</comment>
<dbReference type="AlphaFoldDB" id="A0A2R5F8C6"/>
<dbReference type="Proteomes" id="UP000245081">
    <property type="component" value="Unassembled WGS sequence"/>
</dbReference>
<dbReference type="InterPro" id="IPR036388">
    <property type="entry name" value="WH-like_DNA-bd_sf"/>
</dbReference>
<comment type="similarity">
    <text evidence="1">Belongs to the initiator RepB protein family.</text>
</comment>
<evidence type="ECO:0000313" key="3">
    <source>
        <dbReference type="EMBL" id="GBG14500.1"/>
    </source>
</evidence>
<sequence length="467" mass="53260">MAIENLPESTPMQMAFDVFEDLFSKDMSIVESTTDIGFQRNNAIFQVTNLGAACYKLLDTVVFVVIQEKDVQGRYDVDLDYFKWLMKYESNNYGHLRTIFRELQKAAIELVPLTPEEALAQGESPENGGAIPMIGAYRITKGRVFFEMSPPLQRHLKDPTYAHWQSLRVTAQLTLVYARVIYNHLLPYIDDGHTPWFTVEEVQGWPGAKASKAAYKYFKRDQLDPAIKQLNEVEHLDINVSYETKGGQGPIPVTHLRFRVTRKGGQHNNDFEQKPLALNEADELYHVLNEEFAIGPKNFGEIQANREKWTDQWIWQAVEFTRWNLEKGKITKSPSGFLMHALRNNLRVSSAEKIMEEQNRLLAESRAAKAGIAKAREDALSQSHDLSKQETQNEAESLALQGLSQFDALDLVGQEAYFKEFCNTFQAKLVAKREKVNLEAISIEELRNNKLLSHALGIFVQQAISKS</sequence>
<proteinExistence type="inferred from homology"/>
<dbReference type="Gene3D" id="1.10.10.10">
    <property type="entry name" value="Winged helix-like DNA-binding domain superfamily/Winged helix DNA-binding domain"/>
    <property type="match status" value="1"/>
</dbReference>
<gene>
    <name evidence="3" type="ORF">NMK_2099</name>
</gene>
<feature type="domain" description="Initiator Rep protein WH1" evidence="2">
    <location>
        <begin position="49"/>
        <end position="185"/>
    </location>
</feature>
<dbReference type="InterPro" id="IPR036390">
    <property type="entry name" value="WH_DNA-bd_sf"/>
</dbReference>
<dbReference type="SUPFAM" id="SSF46785">
    <property type="entry name" value="Winged helix' DNA-binding domain"/>
    <property type="match status" value="1"/>
</dbReference>
<dbReference type="Pfam" id="PF21205">
    <property type="entry name" value="Rep3_C"/>
    <property type="match status" value="1"/>
</dbReference>
<dbReference type="Pfam" id="PF01051">
    <property type="entry name" value="Rep3_N"/>
    <property type="match status" value="1"/>
</dbReference>
<dbReference type="InterPro" id="IPR000525">
    <property type="entry name" value="Initiator_Rep_WH1"/>
</dbReference>
<name>A0A2R5F8C6_9PROT</name>
<evidence type="ECO:0000259" key="2">
    <source>
        <dbReference type="Pfam" id="PF01051"/>
    </source>
</evidence>
<accession>A0A2R5F8C6</accession>
<dbReference type="EMBL" id="BDOQ01000008">
    <property type="protein sequence ID" value="GBG14500.1"/>
    <property type="molecule type" value="Genomic_DNA"/>
</dbReference>
<dbReference type="GO" id="GO:0003887">
    <property type="term" value="F:DNA-directed DNA polymerase activity"/>
    <property type="evidence" value="ECO:0007669"/>
    <property type="project" value="InterPro"/>
</dbReference>